<organism evidence="1 2">
    <name type="scientific">Sphaerisporangium siamense</name>
    <dbReference type="NCBI Taxonomy" id="795645"/>
    <lineage>
        <taxon>Bacteria</taxon>
        <taxon>Bacillati</taxon>
        <taxon>Actinomycetota</taxon>
        <taxon>Actinomycetes</taxon>
        <taxon>Streptosporangiales</taxon>
        <taxon>Streptosporangiaceae</taxon>
        <taxon>Sphaerisporangium</taxon>
    </lineage>
</organism>
<sequence>MRSIFVPPRRAVEATPAQLVASGASGGYGTDPVDGDYGWRRAGTAGREVPYWTQERARQYSVAAYRTNPMARAVIDTYTAFCVGDKGVTFQANNPAVRGVVEEFWSDPRNNLAGIQEIFLRDQLIMGETLLELMRGQTSGVVRYSPVDTTGVTDVTLVAGNPLWPDEVVIGLADGTEKRLKVAAVDDGTGLRDGAAQWWTPFKTLITDRRSMPFMMPILDWLDSYDNVLSNLIDRTALGRYLVWDVTVSGGQTEVDEFIAARGGTHVPRSGSVEVHNESVTWEAKTANTGSYEDTNAARNVLTLVSAGAGLAKTWLAEPEDANRATSLTMAEPVRRRVQGVQRQWLGYQTELTRYAVDRAVAARRLPRTVQASDPRTGETYQIPAAMAVTVTGPEVAAADAELTANVLLNLSTGLEKLVASGVLTREAAGVAARKAWEDFVGVPYSADLGTPDANPGDIATAVDDAKSPKLGRLAVVGGAANDDA</sequence>
<proteinExistence type="predicted"/>
<dbReference type="EMBL" id="JACHND010000001">
    <property type="protein sequence ID" value="MBB4702565.1"/>
    <property type="molecule type" value="Genomic_DNA"/>
</dbReference>
<evidence type="ECO:0008006" key="3">
    <source>
        <dbReference type="Google" id="ProtNLM"/>
    </source>
</evidence>
<keyword evidence="2" id="KW-1185">Reference proteome</keyword>
<protein>
    <recommendedName>
        <fullName evidence="3">Phage portal protein</fullName>
    </recommendedName>
</protein>
<dbReference type="AlphaFoldDB" id="A0A7W7GB99"/>
<name>A0A7W7GB99_9ACTN</name>
<dbReference type="RefSeq" id="WP_184882429.1">
    <property type="nucleotide sequence ID" value="NZ_BOOV01000033.1"/>
</dbReference>
<evidence type="ECO:0000313" key="2">
    <source>
        <dbReference type="Proteomes" id="UP000542210"/>
    </source>
</evidence>
<dbReference type="Proteomes" id="UP000542210">
    <property type="component" value="Unassembled WGS sequence"/>
</dbReference>
<evidence type="ECO:0000313" key="1">
    <source>
        <dbReference type="EMBL" id="MBB4702565.1"/>
    </source>
</evidence>
<reference evidence="1 2" key="1">
    <citation type="submission" date="2020-08" db="EMBL/GenBank/DDBJ databases">
        <title>Sequencing the genomes of 1000 actinobacteria strains.</title>
        <authorList>
            <person name="Klenk H.-P."/>
        </authorList>
    </citation>
    <scope>NUCLEOTIDE SEQUENCE [LARGE SCALE GENOMIC DNA]</scope>
    <source>
        <strain evidence="1 2">DSM 45784</strain>
    </source>
</reference>
<gene>
    <name evidence="1" type="ORF">BJ982_004109</name>
</gene>
<comment type="caution">
    <text evidence="1">The sequence shown here is derived from an EMBL/GenBank/DDBJ whole genome shotgun (WGS) entry which is preliminary data.</text>
</comment>
<accession>A0A7W7GB99</accession>